<evidence type="ECO:0000313" key="2">
    <source>
        <dbReference type="Proteomes" id="UP000288805"/>
    </source>
</evidence>
<accession>A0A438IU63</accession>
<evidence type="ECO:0000313" key="1">
    <source>
        <dbReference type="EMBL" id="RVX00015.1"/>
    </source>
</evidence>
<dbReference type="AlphaFoldDB" id="A0A438IU63"/>
<sequence>MKALTCLLKRAIGGGFLSACQVRGRGSEGVADADDTLLFYEASQNQMTFLCWLLMWFEAISGLRVNLDKSELISVGRVESVEDLASELGCKVGSLPSTYLGCH</sequence>
<name>A0A438IU63_VITVI</name>
<proteinExistence type="predicted"/>
<gene>
    <name evidence="1" type="ORF">CK203_024795</name>
</gene>
<dbReference type="Proteomes" id="UP000288805">
    <property type="component" value="Unassembled WGS sequence"/>
</dbReference>
<organism evidence="1 2">
    <name type="scientific">Vitis vinifera</name>
    <name type="common">Grape</name>
    <dbReference type="NCBI Taxonomy" id="29760"/>
    <lineage>
        <taxon>Eukaryota</taxon>
        <taxon>Viridiplantae</taxon>
        <taxon>Streptophyta</taxon>
        <taxon>Embryophyta</taxon>
        <taxon>Tracheophyta</taxon>
        <taxon>Spermatophyta</taxon>
        <taxon>Magnoliopsida</taxon>
        <taxon>eudicotyledons</taxon>
        <taxon>Gunneridae</taxon>
        <taxon>Pentapetalae</taxon>
        <taxon>rosids</taxon>
        <taxon>Vitales</taxon>
        <taxon>Vitaceae</taxon>
        <taxon>Viteae</taxon>
        <taxon>Vitis</taxon>
    </lineage>
</organism>
<dbReference type="EMBL" id="QGNW01000084">
    <property type="protein sequence ID" value="RVX00015.1"/>
    <property type="molecule type" value="Genomic_DNA"/>
</dbReference>
<reference evidence="1 2" key="1">
    <citation type="journal article" date="2018" name="PLoS Genet.">
        <title>Population sequencing reveals clonal diversity and ancestral inbreeding in the grapevine cultivar Chardonnay.</title>
        <authorList>
            <person name="Roach M.J."/>
            <person name="Johnson D.L."/>
            <person name="Bohlmann J."/>
            <person name="van Vuuren H.J."/>
            <person name="Jones S.J."/>
            <person name="Pretorius I.S."/>
            <person name="Schmidt S.A."/>
            <person name="Borneman A.R."/>
        </authorList>
    </citation>
    <scope>NUCLEOTIDE SEQUENCE [LARGE SCALE GENOMIC DNA]</scope>
    <source>
        <strain evidence="2">cv. Chardonnay</strain>
        <tissue evidence="1">Leaf</tissue>
    </source>
</reference>
<comment type="caution">
    <text evidence="1">The sequence shown here is derived from an EMBL/GenBank/DDBJ whole genome shotgun (WGS) entry which is preliminary data.</text>
</comment>
<evidence type="ECO:0008006" key="3">
    <source>
        <dbReference type="Google" id="ProtNLM"/>
    </source>
</evidence>
<protein>
    <recommendedName>
        <fullName evidence="3">Reverse transcriptase domain-containing protein</fullName>
    </recommendedName>
</protein>